<dbReference type="STRING" id="1169540.A0A0G4H8T0"/>
<dbReference type="PhylomeDB" id="A0A0G4H8T0"/>
<evidence type="ECO:0000259" key="2">
    <source>
        <dbReference type="Pfam" id="PF01965"/>
    </source>
</evidence>
<feature type="domain" description="DJ-1/PfpI" evidence="2">
    <location>
        <begin position="3"/>
        <end position="165"/>
    </location>
</feature>
<evidence type="ECO:0000313" key="4">
    <source>
        <dbReference type="Proteomes" id="UP000041254"/>
    </source>
</evidence>
<gene>
    <name evidence="3" type="ORF">Vbra_19926</name>
</gene>
<dbReference type="VEuPathDB" id="CryptoDB:Vbra_19926"/>
<dbReference type="Gene3D" id="3.40.50.880">
    <property type="match status" value="1"/>
</dbReference>
<dbReference type="GO" id="GO:1903189">
    <property type="term" value="P:glyoxal metabolic process"/>
    <property type="evidence" value="ECO:0007669"/>
    <property type="project" value="TreeGrafter"/>
</dbReference>
<dbReference type="PANTHER" id="PTHR48094:SF12">
    <property type="entry name" value="PARKINSON DISEASE PROTEIN 7 HOMOLOG"/>
    <property type="match status" value="1"/>
</dbReference>
<accession>A0A0G4H8T0</accession>
<dbReference type="InterPro" id="IPR002818">
    <property type="entry name" value="DJ-1/PfpI"/>
</dbReference>
<dbReference type="InParanoid" id="A0A0G4H8T0"/>
<proteinExistence type="predicted"/>
<dbReference type="SUPFAM" id="SSF52317">
    <property type="entry name" value="Class I glutamine amidotransferase-like"/>
    <property type="match status" value="1"/>
</dbReference>
<dbReference type="AlphaFoldDB" id="A0A0G4H8T0"/>
<dbReference type="CDD" id="cd03135">
    <property type="entry name" value="GATase1_DJ-1"/>
    <property type="match status" value="1"/>
</dbReference>
<dbReference type="InterPro" id="IPR006287">
    <property type="entry name" value="DJ-1"/>
</dbReference>
<dbReference type="GO" id="GO:0005737">
    <property type="term" value="C:cytoplasm"/>
    <property type="evidence" value="ECO:0007669"/>
    <property type="project" value="UniProtKB-ARBA"/>
</dbReference>
<sequence>MVKVLVPIANSSEEIETVCIVDTLRRAGADVTVASVEDSKLCVMSRKVKMEADVLIGECQGQDWDCLVLPGGMPGAESLSKCAALTELLKTQKQKDKHYAAICAAPAVVLAEHGLLEGHKAVCYPNPKFQAKLGSPEKDRVCVSGKCVTSIGPGSSLEFACKLVELLFDKEAADKQRDALQMPAAAR</sequence>
<dbReference type="InterPro" id="IPR050325">
    <property type="entry name" value="Prot/Nucl_acid_deglycase"/>
</dbReference>
<evidence type="ECO:0000256" key="1">
    <source>
        <dbReference type="ARBA" id="ARBA00022737"/>
    </source>
</evidence>
<dbReference type="InterPro" id="IPR029062">
    <property type="entry name" value="Class_I_gatase-like"/>
</dbReference>
<reference evidence="3 4" key="1">
    <citation type="submission" date="2014-11" db="EMBL/GenBank/DDBJ databases">
        <authorList>
            <person name="Zhu J."/>
            <person name="Qi W."/>
            <person name="Song R."/>
        </authorList>
    </citation>
    <scope>NUCLEOTIDE SEQUENCE [LARGE SCALE GENOMIC DNA]</scope>
</reference>
<dbReference type="Proteomes" id="UP000041254">
    <property type="component" value="Unassembled WGS sequence"/>
</dbReference>
<organism evidence="3 4">
    <name type="scientific">Vitrella brassicaformis (strain CCMP3155)</name>
    <dbReference type="NCBI Taxonomy" id="1169540"/>
    <lineage>
        <taxon>Eukaryota</taxon>
        <taxon>Sar</taxon>
        <taxon>Alveolata</taxon>
        <taxon>Colpodellida</taxon>
        <taxon>Vitrellaceae</taxon>
        <taxon>Vitrella</taxon>
    </lineage>
</organism>
<dbReference type="OMA" id="CGHEKAQ"/>
<name>A0A0G4H8T0_VITBC</name>
<dbReference type="EMBL" id="CDMY01001064">
    <property type="protein sequence ID" value="CEM40104.1"/>
    <property type="molecule type" value="Genomic_DNA"/>
</dbReference>
<dbReference type="Pfam" id="PF01965">
    <property type="entry name" value="DJ-1_PfpI"/>
    <property type="match status" value="1"/>
</dbReference>
<dbReference type="FunFam" id="3.40.50.880:FF:000015">
    <property type="entry name" value="Protein DJ-1 homolog C"/>
    <property type="match status" value="1"/>
</dbReference>
<dbReference type="PANTHER" id="PTHR48094">
    <property type="entry name" value="PROTEIN/NUCLEIC ACID DEGLYCASE DJ-1-RELATED"/>
    <property type="match status" value="1"/>
</dbReference>
<dbReference type="OrthoDB" id="543156at2759"/>
<protein>
    <recommendedName>
        <fullName evidence="2">DJ-1/PfpI domain-containing protein</fullName>
    </recommendedName>
</protein>
<evidence type="ECO:0000313" key="3">
    <source>
        <dbReference type="EMBL" id="CEM40104.1"/>
    </source>
</evidence>
<keyword evidence="1" id="KW-0677">Repeat</keyword>
<keyword evidence="4" id="KW-1185">Reference proteome</keyword>
<dbReference type="NCBIfam" id="TIGR01383">
    <property type="entry name" value="not_thiJ"/>
    <property type="match status" value="1"/>
</dbReference>